<gene>
    <name evidence="3" type="ORF">BSTOLATCC_MIC60856</name>
</gene>
<dbReference type="PANTHER" id="PTHR47026">
    <property type="entry name" value="PIGMENTOSA GTPASE REGULATOR-LIKE PROTEIN, PUTATIVE-RELATED"/>
    <property type="match status" value="1"/>
</dbReference>
<dbReference type="Proteomes" id="UP001162131">
    <property type="component" value="Unassembled WGS sequence"/>
</dbReference>
<dbReference type="GO" id="GO:0005509">
    <property type="term" value="F:calcium ion binding"/>
    <property type="evidence" value="ECO:0007669"/>
    <property type="project" value="InterPro"/>
</dbReference>
<evidence type="ECO:0000256" key="1">
    <source>
        <dbReference type="SAM" id="Coils"/>
    </source>
</evidence>
<evidence type="ECO:0000313" key="3">
    <source>
        <dbReference type="EMBL" id="CAG9334236.1"/>
    </source>
</evidence>
<dbReference type="PANTHER" id="PTHR47026:SF2">
    <property type="entry name" value="FLAGELLAR ASSOCIATED PROTEIN"/>
    <property type="match status" value="1"/>
</dbReference>
<reference evidence="3" key="1">
    <citation type="submission" date="2021-09" db="EMBL/GenBank/DDBJ databases">
        <authorList>
            <consortium name="AG Swart"/>
            <person name="Singh M."/>
            <person name="Singh A."/>
            <person name="Seah K."/>
            <person name="Emmerich C."/>
        </authorList>
    </citation>
    <scope>NUCLEOTIDE SEQUENCE</scope>
    <source>
        <strain evidence="3">ATCC30299</strain>
    </source>
</reference>
<keyword evidence="1" id="KW-0175">Coiled coil</keyword>
<dbReference type="InterPro" id="IPR011992">
    <property type="entry name" value="EF-hand-dom_pair"/>
</dbReference>
<feature type="domain" description="EF-hand" evidence="2">
    <location>
        <begin position="96"/>
        <end position="131"/>
    </location>
</feature>
<keyword evidence="4" id="KW-1185">Reference proteome</keyword>
<name>A0AAU9K3W3_9CILI</name>
<evidence type="ECO:0000313" key="4">
    <source>
        <dbReference type="Proteomes" id="UP001162131"/>
    </source>
</evidence>
<feature type="coiled-coil region" evidence="1">
    <location>
        <begin position="204"/>
        <end position="235"/>
    </location>
</feature>
<protein>
    <recommendedName>
        <fullName evidence="2">EF-hand domain-containing protein</fullName>
    </recommendedName>
</protein>
<sequence length="495" mass="58271">MGKSFLYFYKMNRLSEIDDAIRKKLTSSYTNFSSSISATKRARILMEAKPLLNAHIKCREIWEALQLADYKKEGVLNDAALQVLLEKQSKNLYDLLQVKTWEDMIDLLDQDEDGFINEDEQILMFSIIKERMQNCANELCEIHEYNFFKELMKTIRIIETDIIKYQRVLRQRTHIKEMGIYQQIGLERKEEFEDQWESKFQECEAECEKRVQEMKNKHEKEMEQLNQEIFESLDVLKFKPKMLMKELQYREQIVAVNERYGEAQVIRNELKSFETAEINRVENLILNEQEKKRKKLLVLQKREMEHLLMKNSEAVNQLKIKKQKDLSRLEKEIKLHFHDIKKNQNQASRIAEKIGSYRDELRRTKFKSNKMKQLKKARDLKTRKKTARSLAASWSLPMILPNTKSTVKNILGSTLSMSVGFKSISPLKVDLTSLTKFNIKSDPVATERPVNITPDFMNSTSFASKTGKLLQSKKQTNTLPLLSAHYSDSLERLSE</sequence>
<dbReference type="SUPFAM" id="SSF47473">
    <property type="entry name" value="EF-hand"/>
    <property type="match status" value="1"/>
</dbReference>
<dbReference type="EMBL" id="CAJZBQ010000058">
    <property type="protein sequence ID" value="CAG9334236.1"/>
    <property type="molecule type" value="Genomic_DNA"/>
</dbReference>
<organism evidence="3 4">
    <name type="scientific">Blepharisma stoltei</name>
    <dbReference type="NCBI Taxonomy" id="1481888"/>
    <lineage>
        <taxon>Eukaryota</taxon>
        <taxon>Sar</taxon>
        <taxon>Alveolata</taxon>
        <taxon>Ciliophora</taxon>
        <taxon>Postciliodesmatophora</taxon>
        <taxon>Heterotrichea</taxon>
        <taxon>Heterotrichida</taxon>
        <taxon>Blepharismidae</taxon>
        <taxon>Blepharisma</taxon>
    </lineage>
</organism>
<dbReference type="AlphaFoldDB" id="A0AAU9K3W3"/>
<evidence type="ECO:0000259" key="2">
    <source>
        <dbReference type="PROSITE" id="PS50222"/>
    </source>
</evidence>
<proteinExistence type="predicted"/>
<comment type="caution">
    <text evidence="3">The sequence shown here is derived from an EMBL/GenBank/DDBJ whole genome shotgun (WGS) entry which is preliminary data.</text>
</comment>
<dbReference type="Gene3D" id="1.10.238.10">
    <property type="entry name" value="EF-hand"/>
    <property type="match status" value="1"/>
</dbReference>
<dbReference type="InterPro" id="IPR002048">
    <property type="entry name" value="EF_hand_dom"/>
</dbReference>
<dbReference type="PROSITE" id="PS50222">
    <property type="entry name" value="EF_HAND_2"/>
    <property type="match status" value="1"/>
</dbReference>
<accession>A0AAU9K3W3</accession>